<proteinExistence type="predicted"/>
<gene>
    <name evidence="1" type="ORF">BGAL_0528g00070</name>
</gene>
<keyword evidence="2" id="KW-1185">Reference proteome</keyword>
<accession>A0A4S8QUE6</accession>
<evidence type="ECO:0000313" key="1">
    <source>
        <dbReference type="EMBL" id="THV45119.1"/>
    </source>
</evidence>
<reference evidence="1 2" key="1">
    <citation type="submission" date="2017-12" db="EMBL/GenBank/DDBJ databases">
        <title>Comparative genomics of Botrytis spp.</title>
        <authorList>
            <person name="Valero-Jimenez C.A."/>
            <person name="Tapia P."/>
            <person name="Veloso J."/>
            <person name="Silva-Moreno E."/>
            <person name="Staats M."/>
            <person name="Valdes J.H."/>
            <person name="Van Kan J.A.L."/>
        </authorList>
    </citation>
    <scope>NUCLEOTIDE SEQUENCE [LARGE SCALE GENOMIC DNA]</scope>
    <source>
        <strain evidence="1 2">MUCL435</strain>
    </source>
</reference>
<sequence length="166" mass="18850">MEHATPTPTRSQTTYQQSKYIEDPTGRIVELGTFQRAAEPQLSREHDEPSGTRKEDIYSCAILIRCLCPSTAGLSGRRGLAVSWRKALDCFKKYFDYSKTAQKGYKALQVIVERLFVPESSGNGLFFEFSLLSQLALCVDYFCLEDIPKDEHLPEENPLYLGRDTL</sequence>
<dbReference type="Proteomes" id="UP000308671">
    <property type="component" value="Unassembled WGS sequence"/>
</dbReference>
<name>A0A4S8QUE6_9HELO</name>
<protein>
    <submittedName>
        <fullName evidence="1">Uncharacterized protein</fullName>
    </submittedName>
</protein>
<evidence type="ECO:0000313" key="2">
    <source>
        <dbReference type="Proteomes" id="UP000308671"/>
    </source>
</evidence>
<comment type="caution">
    <text evidence="1">The sequence shown here is derived from an EMBL/GenBank/DDBJ whole genome shotgun (WGS) entry which is preliminary data.</text>
</comment>
<organism evidence="1 2">
    <name type="scientific">Botrytis galanthina</name>
    <dbReference type="NCBI Taxonomy" id="278940"/>
    <lineage>
        <taxon>Eukaryota</taxon>
        <taxon>Fungi</taxon>
        <taxon>Dikarya</taxon>
        <taxon>Ascomycota</taxon>
        <taxon>Pezizomycotina</taxon>
        <taxon>Leotiomycetes</taxon>
        <taxon>Helotiales</taxon>
        <taxon>Sclerotiniaceae</taxon>
        <taxon>Botrytis</taxon>
    </lineage>
</organism>
<dbReference type="AlphaFoldDB" id="A0A4S8QUE6"/>
<dbReference type="EMBL" id="PQXL01000527">
    <property type="protein sequence ID" value="THV45119.1"/>
    <property type="molecule type" value="Genomic_DNA"/>
</dbReference>